<proteinExistence type="predicted"/>
<protein>
    <submittedName>
        <fullName evidence="3">Xylose isomerase-like TIM barrel</fullName>
    </submittedName>
</protein>
<sequence length="234" mass="26754">MTILYILIGIVCIGAFMIGTCMRFSNPEKGLEYTDWGLHFCSNIDENFKKGLNGFHAPIVDIGTPNNKKGLETLKNIVNKLDNADYLTIHLHNGKEPEYNTLLENVSELNEYSKEKNITLCIENLRNGFSSKPENIINVAEETGCRITFDIGHTPYENRMNCIDLFSDKIYNVHTYEKECDKIGHVAPKDLKNLKPVLDGLLDVGCDFWLIELMNVDEIISTKNMLNKYLEFHK</sequence>
<feature type="domain" description="Xylose isomerase-like TIM barrel" evidence="2">
    <location>
        <begin position="62"/>
        <end position="200"/>
    </location>
</feature>
<reference evidence="4" key="1">
    <citation type="journal article" date="2018" name="Genome Announc.">
        <title>Complete Genome Sequence of the Methanococcus maripaludis Type Strain JJ (DSM 2067), a Model for Selenoprotein Synthesis in Archaea.</title>
        <authorList>
            <person name="Poehlein A."/>
            <person name="Heym D."/>
            <person name="Quitzke V."/>
            <person name="Fersch J."/>
            <person name="Daniel R."/>
            <person name="Rother M."/>
        </authorList>
    </citation>
    <scope>NUCLEOTIDE SEQUENCE [LARGE SCALE GENOMIC DNA]</scope>
    <source>
        <strain evidence="4">DSM 2067</strain>
    </source>
</reference>
<evidence type="ECO:0000313" key="4">
    <source>
        <dbReference type="Proteomes" id="UP000239462"/>
    </source>
</evidence>
<evidence type="ECO:0000313" key="3">
    <source>
        <dbReference type="EMBL" id="AVB76380.1"/>
    </source>
</evidence>
<gene>
    <name evidence="3" type="ORF">MMJJ_09720</name>
</gene>
<name>A0A2L1CAX8_METMI</name>
<dbReference type="Pfam" id="PF01261">
    <property type="entry name" value="AP_endonuc_2"/>
    <property type="match status" value="1"/>
</dbReference>
<keyword evidence="1" id="KW-0472">Membrane</keyword>
<dbReference type="Gene3D" id="3.20.20.150">
    <property type="entry name" value="Divalent-metal-dependent TIM barrel enzymes"/>
    <property type="match status" value="1"/>
</dbReference>
<evidence type="ECO:0000256" key="1">
    <source>
        <dbReference type="SAM" id="Phobius"/>
    </source>
</evidence>
<dbReference type="EMBL" id="CP026606">
    <property type="protein sequence ID" value="AVB76380.1"/>
    <property type="molecule type" value="Genomic_DNA"/>
</dbReference>
<keyword evidence="1" id="KW-1133">Transmembrane helix</keyword>
<dbReference type="InterPro" id="IPR013022">
    <property type="entry name" value="Xyl_isomerase-like_TIM-brl"/>
</dbReference>
<dbReference type="AlphaFoldDB" id="A0A2L1CAX8"/>
<accession>A0A2L1CAX8</accession>
<feature type="transmembrane region" description="Helical" evidence="1">
    <location>
        <begin position="6"/>
        <end position="24"/>
    </location>
</feature>
<keyword evidence="3" id="KW-0413">Isomerase</keyword>
<evidence type="ECO:0000259" key="2">
    <source>
        <dbReference type="Pfam" id="PF01261"/>
    </source>
</evidence>
<dbReference type="Proteomes" id="UP000239462">
    <property type="component" value="Chromosome"/>
</dbReference>
<dbReference type="InterPro" id="IPR036237">
    <property type="entry name" value="Xyl_isomerase-like_sf"/>
</dbReference>
<dbReference type="SUPFAM" id="SSF51658">
    <property type="entry name" value="Xylose isomerase-like"/>
    <property type="match status" value="1"/>
</dbReference>
<keyword evidence="1" id="KW-0812">Transmembrane</keyword>
<dbReference type="GO" id="GO:0016853">
    <property type="term" value="F:isomerase activity"/>
    <property type="evidence" value="ECO:0007669"/>
    <property type="project" value="UniProtKB-KW"/>
</dbReference>
<dbReference type="KEGG" id="mmad:MMJJ_09720"/>
<organism evidence="3 4">
    <name type="scientific">Methanococcus maripaludis</name>
    <name type="common">Methanococcus deltae</name>
    <dbReference type="NCBI Taxonomy" id="39152"/>
    <lineage>
        <taxon>Archaea</taxon>
        <taxon>Methanobacteriati</taxon>
        <taxon>Methanobacteriota</taxon>
        <taxon>Methanomada group</taxon>
        <taxon>Methanococci</taxon>
        <taxon>Methanococcales</taxon>
        <taxon>Methanococcaceae</taxon>
        <taxon>Methanococcus</taxon>
    </lineage>
</organism>